<evidence type="ECO:0000313" key="4">
    <source>
        <dbReference type="Proteomes" id="UP000194139"/>
    </source>
</evidence>
<reference evidence="3 4" key="1">
    <citation type="submission" date="2017-05" db="EMBL/GenBank/DDBJ databases">
        <title>Complete and WGS of Bordetella genogroups.</title>
        <authorList>
            <person name="Spilker T."/>
            <person name="LiPuma J."/>
        </authorList>
    </citation>
    <scope>NUCLEOTIDE SEQUENCE [LARGE SCALE GENOMIC DNA]</scope>
    <source>
        <strain evidence="3 4">AU17164</strain>
    </source>
</reference>
<feature type="compositionally biased region" description="Low complexity" evidence="1">
    <location>
        <begin position="25"/>
        <end position="42"/>
    </location>
</feature>
<proteinExistence type="predicted"/>
<sequence>MPPSPAPAGIEFRIPMTSDPLQAKSAVSERPAAPAASPSARALPKDGPAARRRVGRGSWMMASAAERMAAAALVSAALWTLTAWAMGWL</sequence>
<accession>A0A1W6Z4I0</accession>
<keyword evidence="2" id="KW-1133">Transmembrane helix</keyword>
<dbReference type="EMBL" id="CP021109">
    <property type="protein sequence ID" value="ARP88238.1"/>
    <property type="molecule type" value="Genomic_DNA"/>
</dbReference>
<organism evidence="3 4">
    <name type="scientific">Bordetella genomosp. 9</name>
    <dbReference type="NCBI Taxonomy" id="1416803"/>
    <lineage>
        <taxon>Bacteria</taxon>
        <taxon>Pseudomonadati</taxon>
        <taxon>Pseudomonadota</taxon>
        <taxon>Betaproteobacteria</taxon>
        <taxon>Burkholderiales</taxon>
        <taxon>Alcaligenaceae</taxon>
        <taxon>Bordetella</taxon>
    </lineage>
</organism>
<evidence type="ECO:0000256" key="2">
    <source>
        <dbReference type="SAM" id="Phobius"/>
    </source>
</evidence>
<evidence type="ECO:0000256" key="1">
    <source>
        <dbReference type="SAM" id="MobiDB-lite"/>
    </source>
</evidence>
<name>A0A1W6Z4I0_9BORD</name>
<keyword evidence="4" id="KW-1185">Reference proteome</keyword>
<evidence type="ECO:0000313" key="3">
    <source>
        <dbReference type="EMBL" id="ARP88238.1"/>
    </source>
</evidence>
<keyword evidence="2" id="KW-0472">Membrane</keyword>
<gene>
    <name evidence="3" type="ORF">CAL13_19990</name>
</gene>
<dbReference type="AlphaFoldDB" id="A0A1W6Z4I0"/>
<dbReference type="Proteomes" id="UP000194139">
    <property type="component" value="Chromosome"/>
</dbReference>
<feature type="transmembrane region" description="Helical" evidence="2">
    <location>
        <begin position="68"/>
        <end position="87"/>
    </location>
</feature>
<feature type="region of interest" description="Disordered" evidence="1">
    <location>
        <begin position="20"/>
        <end position="54"/>
    </location>
</feature>
<protein>
    <submittedName>
        <fullName evidence="3">Uncharacterized protein</fullName>
    </submittedName>
</protein>
<keyword evidence="2" id="KW-0812">Transmembrane</keyword>